<dbReference type="KEGG" id="saci:Sinac_3068"/>
<evidence type="ECO:0000313" key="5">
    <source>
        <dbReference type="EMBL" id="AGA27349.1"/>
    </source>
</evidence>
<dbReference type="HOGENOM" id="CLU_330896_0_0_0"/>
<dbReference type="GO" id="GO:0009100">
    <property type="term" value="P:glycoprotein metabolic process"/>
    <property type="evidence" value="ECO:0007669"/>
    <property type="project" value="UniProtKB-ARBA"/>
</dbReference>
<accession>L0DDA9</accession>
<keyword evidence="1" id="KW-0328">Glycosyltransferase</keyword>
<dbReference type="EMBL" id="CP003364">
    <property type="protein sequence ID" value="AGA27349.1"/>
    <property type="molecule type" value="Genomic_DNA"/>
</dbReference>
<sequence length="866" mass="95878">MERTGPDHNLMPGPGGLDIEVHFNLRAMLANMPILFVAHACYLDDSNGAAVASRAMMEALSRRGRAVEVLCGAVLDLGREVDPVHWLVARGHDVDRAGRDHLRLTVRGVPITLHLGPTTKPHDPEDIEREEFLRLFEATLARIQPGVVVAYGGSRLVREVLATARSRGIATVFPLHNLRYHDTRPFADADAVIVPSRFAADYYRDSLGLSCTVLSNLVDRERIRAERTGPGYVTFVNPSPEKGVYVFARIADELARLRPDIPLLVVEGRGTEATLAACGLDLRVHGTVSLMSHTHDPRDFWGVTRVCIMPSLCLEAQGLVAVEAMANGVPVVASDRGALPETLGEAGVVLPLAERLTPTTRMLPTAEEVAPWVEAIAHLWDDRDLAQEHRHKALQEARRWDAETLEPQYVQFFAELRPGSKSLIATAPRWPKSAALVPHLNGIEWECEEKRRRLEQAGVRVVRRAGSSPLDVARNAMISDSPHDGPRATHPPTAQGQKLPMSSLPEQDEVLGLLADLDDFLAPRALLFWGNLLGAVRHGGFIPWDDDLDLLLPRDDVPELEAFCAARGIAVIRHPGHFLKLYRPDGTACRPDLPWRWPFVDVFPYDLAGGEIQTRFMDRTIRLPVPQVLPPRPILFEGVLRLAPACPLPVLSALYGDYQTYRVKTYDHRHERAVTLDEIVERVNATYWRKVRPASDRVPSAFALTATEAFAHATGRILDLGSGDGRDARFFRSRGLEVDECDPFAGPGGDALTVDLSRYCRVYGRWLLHTLSARQRRDLLARLAGVSSGTVICLEFRDSTDAVGLTPVTNDPRLFFDDGHFRWLVSADEVLAALGPGFEVMFRALGRFSSTPASDPVLARLIVRKL</sequence>
<keyword evidence="2 5" id="KW-0808">Transferase</keyword>
<evidence type="ECO:0000256" key="2">
    <source>
        <dbReference type="ARBA" id="ARBA00022679"/>
    </source>
</evidence>
<dbReference type="SUPFAM" id="SSF53756">
    <property type="entry name" value="UDP-Glycosyltransferase/glycogen phosphorylase"/>
    <property type="match status" value="1"/>
</dbReference>
<dbReference type="Pfam" id="PF04991">
    <property type="entry name" value="LicD"/>
    <property type="match status" value="1"/>
</dbReference>
<name>L0DDA9_SINAD</name>
<dbReference type="Proteomes" id="UP000010798">
    <property type="component" value="Chromosome"/>
</dbReference>
<evidence type="ECO:0000259" key="4">
    <source>
        <dbReference type="Pfam" id="PF04991"/>
    </source>
</evidence>
<dbReference type="eggNOG" id="COG0438">
    <property type="taxonomic scope" value="Bacteria"/>
</dbReference>
<dbReference type="STRING" id="886293.Sinac_3068"/>
<dbReference type="InterPro" id="IPR029063">
    <property type="entry name" value="SAM-dependent_MTases_sf"/>
</dbReference>
<feature type="region of interest" description="Disordered" evidence="3">
    <location>
        <begin position="476"/>
        <end position="500"/>
    </location>
</feature>
<dbReference type="AlphaFoldDB" id="L0DDA9"/>
<proteinExistence type="predicted"/>
<dbReference type="Pfam" id="PF13692">
    <property type="entry name" value="Glyco_trans_1_4"/>
    <property type="match status" value="1"/>
</dbReference>
<gene>
    <name evidence="5" type="ordered locus">Sinac_3068</name>
</gene>
<protein>
    <submittedName>
        <fullName evidence="5">Glycosyltransferase</fullName>
    </submittedName>
</protein>
<dbReference type="Gene3D" id="3.40.50.2000">
    <property type="entry name" value="Glycogen Phosphorylase B"/>
    <property type="match status" value="2"/>
</dbReference>
<organism evidence="5 6">
    <name type="scientific">Singulisphaera acidiphila (strain ATCC BAA-1392 / DSM 18658 / VKM B-2454 / MOB10)</name>
    <dbReference type="NCBI Taxonomy" id="886293"/>
    <lineage>
        <taxon>Bacteria</taxon>
        <taxon>Pseudomonadati</taxon>
        <taxon>Planctomycetota</taxon>
        <taxon>Planctomycetia</taxon>
        <taxon>Isosphaerales</taxon>
        <taxon>Isosphaeraceae</taxon>
        <taxon>Singulisphaera</taxon>
    </lineage>
</organism>
<dbReference type="eggNOG" id="COG3475">
    <property type="taxonomic scope" value="Bacteria"/>
</dbReference>
<dbReference type="PANTHER" id="PTHR12526:SF510">
    <property type="entry name" value="D-INOSITOL 3-PHOSPHATE GLYCOSYLTRANSFERASE"/>
    <property type="match status" value="1"/>
</dbReference>
<evidence type="ECO:0000313" key="6">
    <source>
        <dbReference type="Proteomes" id="UP000010798"/>
    </source>
</evidence>
<evidence type="ECO:0000256" key="1">
    <source>
        <dbReference type="ARBA" id="ARBA00022676"/>
    </source>
</evidence>
<dbReference type="RefSeq" id="WP_015246497.1">
    <property type="nucleotide sequence ID" value="NC_019892.1"/>
</dbReference>
<feature type="domain" description="LicD/FKTN/FKRP nucleotidyltransferase" evidence="4">
    <location>
        <begin position="527"/>
        <end position="560"/>
    </location>
</feature>
<evidence type="ECO:0000256" key="3">
    <source>
        <dbReference type="SAM" id="MobiDB-lite"/>
    </source>
</evidence>
<dbReference type="Gene3D" id="3.40.50.150">
    <property type="entry name" value="Vaccinia Virus protein VP39"/>
    <property type="match status" value="1"/>
</dbReference>
<reference evidence="5 6" key="1">
    <citation type="submission" date="2012-02" db="EMBL/GenBank/DDBJ databases">
        <title>Complete sequence of chromosome of Singulisphaera acidiphila DSM 18658.</title>
        <authorList>
            <consortium name="US DOE Joint Genome Institute (JGI-PGF)"/>
            <person name="Lucas S."/>
            <person name="Copeland A."/>
            <person name="Lapidus A."/>
            <person name="Glavina del Rio T."/>
            <person name="Dalin E."/>
            <person name="Tice H."/>
            <person name="Bruce D."/>
            <person name="Goodwin L."/>
            <person name="Pitluck S."/>
            <person name="Peters L."/>
            <person name="Ovchinnikova G."/>
            <person name="Chertkov O."/>
            <person name="Kyrpides N."/>
            <person name="Mavromatis K."/>
            <person name="Ivanova N."/>
            <person name="Brettin T."/>
            <person name="Detter J.C."/>
            <person name="Han C."/>
            <person name="Larimer F."/>
            <person name="Land M."/>
            <person name="Hauser L."/>
            <person name="Markowitz V."/>
            <person name="Cheng J.-F."/>
            <person name="Hugenholtz P."/>
            <person name="Woyke T."/>
            <person name="Wu D."/>
            <person name="Tindall B."/>
            <person name="Pomrenke H."/>
            <person name="Brambilla E."/>
            <person name="Klenk H.-P."/>
            <person name="Eisen J.A."/>
        </authorList>
    </citation>
    <scope>NUCLEOTIDE SEQUENCE [LARGE SCALE GENOMIC DNA]</scope>
    <source>
        <strain evidence="6">ATCC BAA-1392 / DSM 18658 / VKM B-2454 / MOB10</strain>
    </source>
</reference>
<dbReference type="GO" id="GO:0016757">
    <property type="term" value="F:glycosyltransferase activity"/>
    <property type="evidence" value="ECO:0007669"/>
    <property type="project" value="UniProtKB-KW"/>
</dbReference>
<dbReference type="InterPro" id="IPR007074">
    <property type="entry name" value="LicD/FKTN/FKRP_NTP_transf"/>
</dbReference>
<dbReference type="SUPFAM" id="SSF53335">
    <property type="entry name" value="S-adenosyl-L-methionine-dependent methyltransferases"/>
    <property type="match status" value="1"/>
</dbReference>
<keyword evidence="6" id="KW-1185">Reference proteome</keyword>
<dbReference type="PANTHER" id="PTHR12526">
    <property type="entry name" value="GLYCOSYLTRANSFERASE"/>
    <property type="match status" value="1"/>
</dbReference>